<name>A0A2T3NW00_9GAMM</name>
<accession>A0A2T3NW00</accession>
<evidence type="ECO:0000313" key="2">
    <source>
        <dbReference type="EMBL" id="PSW20464.1"/>
    </source>
</evidence>
<keyword evidence="3" id="KW-1185">Reference proteome</keyword>
<organism evidence="2 3">
    <name type="scientific">Photobacterium sanctipauli</name>
    <dbReference type="NCBI Taxonomy" id="1342794"/>
    <lineage>
        <taxon>Bacteria</taxon>
        <taxon>Pseudomonadati</taxon>
        <taxon>Pseudomonadota</taxon>
        <taxon>Gammaproteobacteria</taxon>
        <taxon>Vibrionales</taxon>
        <taxon>Vibrionaceae</taxon>
        <taxon>Photobacterium</taxon>
    </lineage>
</organism>
<comment type="caution">
    <text evidence="2">The sequence shown here is derived from an EMBL/GenBank/DDBJ whole genome shotgun (WGS) entry which is preliminary data.</text>
</comment>
<evidence type="ECO:0000256" key="1">
    <source>
        <dbReference type="SAM" id="MobiDB-lite"/>
    </source>
</evidence>
<evidence type="ECO:0000313" key="3">
    <source>
        <dbReference type="Proteomes" id="UP000241771"/>
    </source>
</evidence>
<dbReference type="Proteomes" id="UP000241771">
    <property type="component" value="Unassembled WGS sequence"/>
</dbReference>
<feature type="region of interest" description="Disordered" evidence="1">
    <location>
        <begin position="1"/>
        <end position="25"/>
    </location>
</feature>
<dbReference type="EMBL" id="PYMA01000003">
    <property type="protein sequence ID" value="PSW20464.1"/>
    <property type="molecule type" value="Genomic_DNA"/>
</dbReference>
<proteinExistence type="predicted"/>
<dbReference type="AlphaFoldDB" id="A0A2T3NW00"/>
<reference evidence="2 3" key="1">
    <citation type="submission" date="2018-01" db="EMBL/GenBank/DDBJ databases">
        <title>Whole genome sequencing of Histamine producing bacteria.</title>
        <authorList>
            <person name="Butler K."/>
        </authorList>
    </citation>
    <scope>NUCLEOTIDE SEQUENCE [LARGE SCALE GENOMIC DNA]</scope>
    <source>
        <strain evidence="2 3">DSM 100436</strain>
    </source>
</reference>
<sequence>MADESVVVSKARPAKPSNGVEDKTGQTISIMSGGAQRCQKRTALRREEVRFKSVMNRCFFFMVHKPASYRGIPAW</sequence>
<gene>
    <name evidence="2" type="ORF">C9I98_06305</name>
</gene>
<protein>
    <submittedName>
        <fullName evidence="2">Uncharacterized protein</fullName>
    </submittedName>
</protein>